<gene>
    <name evidence="2" type="ORF">ACFQEY_06220</name>
</gene>
<evidence type="ECO:0000256" key="1">
    <source>
        <dbReference type="SAM" id="MobiDB-lite"/>
    </source>
</evidence>
<evidence type="ECO:0000313" key="3">
    <source>
        <dbReference type="Proteomes" id="UP001596333"/>
    </source>
</evidence>
<evidence type="ECO:0000313" key="2">
    <source>
        <dbReference type="EMBL" id="MFC6888624.1"/>
    </source>
</evidence>
<organism evidence="2 3">
    <name type="scientific">Halorubrum trueperi</name>
    <dbReference type="NCBI Taxonomy" id="2004704"/>
    <lineage>
        <taxon>Archaea</taxon>
        <taxon>Methanobacteriati</taxon>
        <taxon>Methanobacteriota</taxon>
        <taxon>Stenosarchaea group</taxon>
        <taxon>Halobacteria</taxon>
        <taxon>Halobacteriales</taxon>
        <taxon>Haloferacaceae</taxon>
        <taxon>Halorubrum</taxon>
    </lineage>
</organism>
<dbReference type="EMBL" id="JBHSXI010000006">
    <property type="protein sequence ID" value="MFC6888624.1"/>
    <property type="molecule type" value="Genomic_DNA"/>
</dbReference>
<feature type="compositionally biased region" description="Acidic residues" evidence="1">
    <location>
        <begin position="40"/>
        <end position="53"/>
    </location>
</feature>
<feature type="compositionally biased region" description="Basic and acidic residues" evidence="1">
    <location>
        <begin position="15"/>
        <end position="38"/>
    </location>
</feature>
<accession>A0ABD5UH62</accession>
<feature type="region of interest" description="Disordered" evidence="1">
    <location>
        <begin position="1"/>
        <end position="60"/>
    </location>
</feature>
<dbReference type="RefSeq" id="WP_379765945.1">
    <property type="nucleotide sequence ID" value="NZ_JBHSXI010000006.1"/>
</dbReference>
<dbReference type="Proteomes" id="UP001596333">
    <property type="component" value="Unassembled WGS sequence"/>
</dbReference>
<protein>
    <submittedName>
        <fullName evidence="2">Uncharacterized protein</fullName>
    </submittedName>
</protein>
<dbReference type="AlphaFoldDB" id="A0ABD5UH62"/>
<proteinExistence type="predicted"/>
<comment type="caution">
    <text evidence="2">The sequence shown here is derived from an EMBL/GenBank/DDBJ whole genome shotgun (WGS) entry which is preliminary data.</text>
</comment>
<keyword evidence="3" id="KW-1185">Reference proteome</keyword>
<name>A0ABD5UH62_9EURY</name>
<reference evidence="2 3" key="1">
    <citation type="journal article" date="2019" name="Int. J. Syst. Evol. Microbiol.">
        <title>The Global Catalogue of Microorganisms (GCM) 10K type strain sequencing project: providing services to taxonomists for standard genome sequencing and annotation.</title>
        <authorList>
            <consortium name="The Broad Institute Genomics Platform"/>
            <consortium name="The Broad Institute Genome Sequencing Center for Infectious Disease"/>
            <person name="Wu L."/>
            <person name="Ma J."/>
        </authorList>
    </citation>
    <scope>NUCLEOTIDE SEQUENCE [LARGE SCALE GENOMIC DNA]</scope>
    <source>
        <strain evidence="2 3">Y73</strain>
    </source>
</reference>
<sequence length="89" mass="9844">MHDELSASATTAESTGEHRANSATESEKGNESQDRGDGVDPPDCDAENDPPEGTEDRESDRFAYRLERVRLWRTVVTLAVVVARLIRSL</sequence>